<dbReference type="Gene3D" id="3.40.50.10490">
    <property type="entry name" value="Glucose-6-phosphate isomerase like protein, domain 1"/>
    <property type="match status" value="1"/>
</dbReference>
<protein>
    <submittedName>
        <fullName evidence="1">KpsF</fullName>
        <ecNumber evidence="1">5.3.1.13</ecNumber>
    </submittedName>
</protein>
<organism evidence="1 2">
    <name type="scientific">Rodentibacter pneumotropicus</name>
    <dbReference type="NCBI Taxonomy" id="758"/>
    <lineage>
        <taxon>Bacteria</taxon>
        <taxon>Pseudomonadati</taxon>
        <taxon>Pseudomonadota</taxon>
        <taxon>Gammaproteobacteria</taxon>
        <taxon>Pasteurellales</taxon>
        <taxon>Pasteurellaceae</taxon>
        <taxon>Rodentibacter</taxon>
    </lineage>
</organism>
<dbReference type="EC" id="5.3.1.13" evidence="1"/>
<dbReference type="Proteomes" id="UP000278733">
    <property type="component" value="Chromosome"/>
</dbReference>
<reference evidence="1 2" key="1">
    <citation type="submission" date="2018-12" db="EMBL/GenBank/DDBJ databases">
        <authorList>
            <consortium name="Pathogen Informatics"/>
        </authorList>
    </citation>
    <scope>NUCLEOTIDE SEQUENCE [LARGE SCALE GENOMIC DNA]</scope>
    <source>
        <strain evidence="1 2">NCTC8284</strain>
    </source>
</reference>
<sequence>MNYLQIARDTLSVESLALTQLSQRLDENFNQIVELILACQGRLVIGGIGKSGLIGKKWSPLLPLPARQVSFYIPQRHSMVIWVCSNPLILSC</sequence>
<accession>A0A3S4VEH5</accession>
<dbReference type="GO" id="GO:0097367">
    <property type="term" value="F:carbohydrate derivative binding"/>
    <property type="evidence" value="ECO:0007669"/>
    <property type="project" value="InterPro"/>
</dbReference>
<evidence type="ECO:0000313" key="1">
    <source>
        <dbReference type="EMBL" id="VEH67022.1"/>
    </source>
</evidence>
<dbReference type="GO" id="GO:1901135">
    <property type="term" value="P:carbohydrate derivative metabolic process"/>
    <property type="evidence" value="ECO:0007669"/>
    <property type="project" value="InterPro"/>
</dbReference>
<evidence type="ECO:0000313" key="2">
    <source>
        <dbReference type="Proteomes" id="UP000278733"/>
    </source>
</evidence>
<dbReference type="GO" id="GO:0019146">
    <property type="term" value="F:arabinose-5-phosphate isomerase activity"/>
    <property type="evidence" value="ECO:0007669"/>
    <property type="project" value="UniProtKB-EC"/>
</dbReference>
<proteinExistence type="predicted"/>
<dbReference type="PANTHER" id="PTHR42745:SF1">
    <property type="entry name" value="ARABINOSE 5-PHOSPHATE ISOMERASE KDSD"/>
    <property type="match status" value="1"/>
</dbReference>
<dbReference type="SUPFAM" id="SSF53697">
    <property type="entry name" value="SIS domain"/>
    <property type="match status" value="1"/>
</dbReference>
<keyword evidence="1" id="KW-0413">Isomerase</keyword>
<dbReference type="AlphaFoldDB" id="A0A3S4VEH5"/>
<dbReference type="EMBL" id="LR134405">
    <property type="protein sequence ID" value="VEH67022.1"/>
    <property type="molecule type" value="Genomic_DNA"/>
</dbReference>
<dbReference type="KEGG" id="rpne:NCTC8284_02208"/>
<name>A0A3S4VEH5_9PAST</name>
<gene>
    <name evidence="1" type="primary">kpsF_1</name>
    <name evidence="1" type="ORF">NCTC8284_02208</name>
</gene>
<dbReference type="InterPro" id="IPR050986">
    <property type="entry name" value="GutQ/KpsF_isomerases"/>
</dbReference>
<dbReference type="PANTHER" id="PTHR42745">
    <property type="match status" value="1"/>
</dbReference>
<dbReference type="InterPro" id="IPR046348">
    <property type="entry name" value="SIS_dom_sf"/>
</dbReference>